<dbReference type="Proteomes" id="UP000054485">
    <property type="component" value="Unassembled WGS sequence"/>
</dbReference>
<dbReference type="AlphaFoldDB" id="A0A0C9ZR72"/>
<evidence type="ECO:0000313" key="1">
    <source>
        <dbReference type="EMBL" id="KIK31826.1"/>
    </source>
</evidence>
<reference evidence="1 2" key="1">
    <citation type="submission" date="2014-04" db="EMBL/GenBank/DDBJ databases">
        <authorList>
            <consortium name="DOE Joint Genome Institute"/>
            <person name="Kuo A."/>
            <person name="Ruytinx J."/>
            <person name="Rineau F."/>
            <person name="Colpaert J."/>
            <person name="Kohler A."/>
            <person name="Nagy L.G."/>
            <person name="Floudas D."/>
            <person name="Copeland A."/>
            <person name="Barry K.W."/>
            <person name="Cichocki N."/>
            <person name="Veneault-Fourrey C."/>
            <person name="LaButti K."/>
            <person name="Lindquist E.A."/>
            <person name="Lipzen A."/>
            <person name="Lundell T."/>
            <person name="Morin E."/>
            <person name="Murat C."/>
            <person name="Sun H."/>
            <person name="Tunlid A."/>
            <person name="Henrissat B."/>
            <person name="Grigoriev I.V."/>
            <person name="Hibbett D.S."/>
            <person name="Martin F."/>
            <person name="Nordberg H.P."/>
            <person name="Cantor M.N."/>
            <person name="Hua S.X."/>
        </authorList>
    </citation>
    <scope>NUCLEOTIDE SEQUENCE [LARGE SCALE GENOMIC DNA]</scope>
    <source>
        <strain evidence="1 2">UH-Slu-Lm8-n1</strain>
    </source>
</reference>
<dbReference type="HOGENOM" id="CLU_021164_1_0_1"/>
<dbReference type="STRING" id="930992.A0A0C9ZR72"/>
<name>A0A0C9ZR72_9AGAM</name>
<dbReference type="OrthoDB" id="3543113at2759"/>
<protein>
    <submittedName>
        <fullName evidence="1">Uncharacterized protein</fullName>
    </submittedName>
</protein>
<dbReference type="InParanoid" id="A0A0C9ZR72"/>
<sequence>MTLSIFPESRLPVSRVAPKLSVSGLVLQRLFEHFPPATLFPNLCALGSHALRESSSDLSLVRMFMSPRLEELLFDVSARFTTHEVEQFLGALPIEAHGLRQLSISIDRGAMVFLPSFGKLPKLMALTIFGIDVCLTRQVITNIQQARCLNTLKLSLRGSSYDGGVMALELSSLEHLSLSGDDLPRCTHFIRQITTRQLSDVAIQYLQPASLIEITIRVVDGTYVENAELAIPLSSEVFRPLLKFTVLLSVDFNGIGNYNLDDRFIDDIPDAWPGIQVLKFASNRPASCTATFIAMVSLALRCRSLRSLHLTCDASQPTIVPQAEDGTERLWPAQTALRELHFGHSNVPEVASIPYILAKVFPALSSLRWYDFVGGFFIDNVSRPVLEEVWKQLKVLRGQDDEESDEDHWMGAV</sequence>
<proteinExistence type="predicted"/>
<reference evidence="2" key="2">
    <citation type="submission" date="2015-01" db="EMBL/GenBank/DDBJ databases">
        <title>Evolutionary Origins and Diversification of the Mycorrhizal Mutualists.</title>
        <authorList>
            <consortium name="DOE Joint Genome Institute"/>
            <consortium name="Mycorrhizal Genomics Consortium"/>
            <person name="Kohler A."/>
            <person name="Kuo A."/>
            <person name="Nagy L.G."/>
            <person name="Floudas D."/>
            <person name="Copeland A."/>
            <person name="Barry K.W."/>
            <person name="Cichocki N."/>
            <person name="Veneault-Fourrey C."/>
            <person name="LaButti K."/>
            <person name="Lindquist E.A."/>
            <person name="Lipzen A."/>
            <person name="Lundell T."/>
            <person name="Morin E."/>
            <person name="Murat C."/>
            <person name="Riley R."/>
            <person name="Ohm R."/>
            <person name="Sun H."/>
            <person name="Tunlid A."/>
            <person name="Henrissat B."/>
            <person name="Grigoriev I.V."/>
            <person name="Hibbett D.S."/>
            <person name="Martin F."/>
        </authorList>
    </citation>
    <scope>NUCLEOTIDE SEQUENCE [LARGE SCALE GENOMIC DNA]</scope>
    <source>
        <strain evidence="2">UH-Slu-Lm8-n1</strain>
    </source>
</reference>
<dbReference type="EMBL" id="KN836613">
    <property type="protein sequence ID" value="KIK31826.1"/>
    <property type="molecule type" value="Genomic_DNA"/>
</dbReference>
<keyword evidence="2" id="KW-1185">Reference proteome</keyword>
<dbReference type="InterPro" id="IPR032675">
    <property type="entry name" value="LRR_dom_sf"/>
</dbReference>
<organism evidence="1 2">
    <name type="scientific">Suillus luteus UH-Slu-Lm8-n1</name>
    <dbReference type="NCBI Taxonomy" id="930992"/>
    <lineage>
        <taxon>Eukaryota</taxon>
        <taxon>Fungi</taxon>
        <taxon>Dikarya</taxon>
        <taxon>Basidiomycota</taxon>
        <taxon>Agaricomycotina</taxon>
        <taxon>Agaricomycetes</taxon>
        <taxon>Agaricomycetidae</taxon>
        <taxon>Boletales</taxon>
        <taxon>Suillineae</taxon>
        <taxon>Suillaceae</taxon>
        <taxon>Suillus</taxon>
    </lineage>
</organism>
<gene>
    <name evidence="1" type="ORF">CY34DRAFT_19531</name>
</gene>
<dbReference type="SUPFAM" id="SSF52047">
    <property type="entry name" value="RNI-like"/>
    <property type="match status" value="1"/>
</dbReference>
<dbReference type="Gene3D" id="3.80.10.10">
    <property type="entry name" value="Ribonuclease Inhibitor"/>
    <property type="match status" value="1"/>
</dbReference>
<accession>A0A0C9ZR72</accession>
<evidence type="ECO:0000313" key="2">
    <source>
        <dbReference type="Proteomes" id="UP000054485"/>
    </source>
</evidence>